<evidence type="ECO:0000259" key="7">
    <source>
        <dbReference type="PROSITE" id="PS51081"/>
    </source>
</evidence>
<dbReference type="InterPro" id="IPR013083">
    <property type="entry name" value="Znf_RING/FYVE/PHD"/>
</dbReference>
<proteinExistence type="predicted"/>
<comment type="function">
    <text evidence="4">E3 ubiquitin-protein ligase that mediates ubiquitination and subsequent proteasomal degradation of target proteins. E3 ubiquitin ligases accept ubiquitin from an E2 ubiquitin-conjugating enzyme in the form of a thioester and then directly transfers the ubiquitin to targeted substrates. It probably triggers the ubiquitin-mediated degradation of different substrates.</text>
</comment>
<dbReference type="EMBL" id="CACSLK010031421">
    <property type="protein sequence ID" value="CAA0839648.1"/>
    <property type="molecule type" value="Genomic_DNA"/>
</dbReference>
<dbReference type="GO" id="GO:0008270">
    <property type="term" value="F:zinc ion binding"/>
    <property type="evidence" value="ECO:0007669"/>
    <property type="project" value="UniProtKB-KW"/>
</dbReference>
<dbReference type="AlphaFoldDB" id="A0A9N7RNY2"/>
<accession>A0A9N7RNY2</accession>
<organism evidence="8 9">
    <name type="scientific">Striga hermonthica</name>
    <name type="common">Purple witchweed</name>
    <name type="synonym">Buchnera hermonthica</name>
    <dbReference type="NCBI Taxonomy" id="68872"/>
    <lineage>
        <taxon>Eukaryota</taxon>
        <taxon>Viridiplantae</taxon>
        <taxon>Streptophyta</taxon>
        <taxon>Embryophyta</taxon>
        <taxon>Tracheophyta</taxon>
        <taxon>Spermatophyta</taxon>
        <taxon>Magnoliopsida</taxon>
        <taxon>eudicotyledons</taxon>
        <taxon>Gunneridae</taxon>
        <taxon>Pentapetalae</taxon>
        <taxon>asterids</taxon>
        <taxon>lamiids</taxon>
        <taxon>Lamiales</taxon>
        <taxon>Orobanchaceae</taxon>
        <taxon>Buchnereae</taxon>
        <taxon>Striga</taxon>
    </lineage>
</organism>
<evidence type="ECO:0000256" key="1">
    <source>
        <dbReference type="ARBA" id="ARBA00022723"/>
    </source>
</evidence>
<gene>
    <name evidence="8" type="ORF">SHERM_06210</name>
</gene>
<dbReference type="SUPFAM" id="SSF49599">
    <property type="entry name" value="TRAF domain-like"/>
    <property type="match status" value="1"/>
</dbReference>
<comment type="caution">
    <text evidence="8">The sequence shown here is derived from an EMBL/GenBank/DDBJ whole genome shotgun (WGS) entry which is preliminary data.</text>
</comment>
<evidence type="ECO:0000256" key="5">
    <source>
        <dbReference type="PROSITE-ProRule" id="PRU00455"/>
    </source>
</evidence>
<evidence type="ECO:0000256" key="3">
    <source>
        <dbReference type="ARBA" id="ARBA00022833"/>
    </source>
</evidence>
<evidence type="ECO:0000256" key="4">
    <source>
        <dbReference type="ARBA" id="ARBA00024004"/>
    </source>
</evidence>
<evidence type="ECO:0000313" key="9">
    <source>
        <dbReference type="Proteomes" id="UP001153555"/>
    </source>
</evidence>
<keyword evidence="9" id="KW-1185">Reference proteome</keyword>
<dbReference type="PANTHER" id="PTHR46632:SF16">
    <property type="entry name" value="E3 UBIQUITIN-PROTEIN LIGASE SINA-LIKE 10"/>
    <property type="match status" value="1"/>
</dbReference>
<dbReference type="InterPro" id="IPR044286">
    <property type="entry name" value="SINL_plant"/>
</dbReference>
<feature type="compositionally biased region" description="Polar residues" evidence="6">
    <location>
        <begin position="32"/>
        <end position="45"/>
    </location>
</feature>
<reference evidence="8" key="1">
    <citation type="submission" date="2019-12" db="EMBL/GenBank/DDBJ databases">
        <authorList>
            <person name="Scholes J."/>
        </authorList>
    </citation>
    <scope>NUCLEOTIDE SEQUENCE</scope>
</reference>
<feature type="compositionally biased region" description="Polar residues" evidence="6">
    <location>
        <begin position="1"/>
        <end position="11"/>
    </location>
</feature>
<dbReference type="Gene3D" id="3.30.40.10">
    <property type="entry name" value="Zinc/RING finger domain, C3HC4 (zinc finger)"/>
    <property type="match status" value="1"/>
</dbReference>
<keyword evidence="3" id="KW-0862">Zinc</keyword>
<dbReference type="OrthoDB" id="1104619at2759"/>
<feature type="domain" description="SIAH-type" evidence="7">
    <location>
        <begin position="169"/>
        <end position="229"/>
    </location>
</feature>
<feature type="region of interest" description="Disordered" evidence="6">
    <location>
        <begin position="1"/>
        <end position="103"/>
    </location>
</feature>
<evidence type="ECO:0000313" key="8">
    <source>
        <dbReference type="EMBL" id="CAA0839648.1"/>
    </source>
</evidence>
<keyword evidence="1" id="KW-0479">Metal-binding</keyword>
<evidence type="ECO:0000256" key="6">
    <source>
        <dbReference type="SAM" id="MobiDB-lite"/>
    </source>
</evidence>
<dbReference type="Proteomes" id="UP001153555">
    <property type="component" value="Unassembled WGS sequence"/>
</dbReference>
<sequence length="360" mass="39010">MNAGNGNTDRVSPSYPREGLPPKRLRPSSPPNTSKTPVGTASTQDAAVLPPASELKDTTAFSSSGSDRESKPPVAGGGPNPIPTPVANVSGGRPEGSRPKGGLIANLANPEVLDCLSCRKPLFPRFPLYQCTKGHILCSPCCKTHYNKCTICRCKMGIRCRGLEKVLESLTFPCDNSSSGCSEVFSSHRDKLNHEGNCEFVAYCCPCRASCNFSGLYTCFSRHVTEAHPNRARRFDLGSVISIVGNHSTTVVLQERIHNTVFVCTRYSQDSHGTEVDVVCVGPSSAKGAPFSCDLTAKVLPLFSSAKDTPTLLNMKMGVECVRERTKYSCQGKYLFIPAELMDNQRRKLELELIIRGSQA</sequence>
<dbReference type="Pfam" id="PF21361">
    <property type="entry name" value="Sina_ZnF"/>
    <property type="match status" value="1"/>
</dbReference>
<name>A0A9N7RNY2_STRHE</name>
<dbReference type="PANTHER" id="PTHR46632">
    <property type="entry name" value="E3 UBIQUITIN-PROTEIN LIGASE SINA-LIKE 4"/>
    <property type="match status" value="1"/>
</dbReference>
<protein>
    <recommendedName>
        <fullName evidence="7">SIAH-type domain-containing protein</fullName>
    </recommendedName>
</protein>
<keyword evidence="2 5" id="KW-0863">Zinc-finger</keyword>
<evidence type="ECO:0000256" key="2">
    <source>
        <dbReference type="ARBA" id="ARBA00022771"/>
    </source>
</evidence>
<dbReference type="PROSITE" id="PS51081">
    <property type="entry name" value="ZF_SIAH"/>
    <property type="match status" value="1"/>
</dbReference>
<dbReference type="InterPro" id="IPR013010">
    <property type="entry name" value="Znf_SIAH"/>
</dbReference>